<evidence type="ECO:0000313" key="8">
    <source>
        <dbReference type="EMBL" id="MPR33033.1"/>
    </source>
</evidence>
<dbReference type="Gene3D" id="2.115.10.20">
    <property type="entry name" value="Glycosyl hydrolase domain, family 43"/>
    <property type="match status" value="1"/>
</dbReference>
<comment type="pathway">
    <text evidence="1">Glycan metabolism; L-arabinan degradation.</text>
</comment>
<evidence type="ECO:0000313" key="9">
    <source>
        <dbReference type="Proteomes" id="UP000479293"/>
    </source>
</evidence>
<dbReference type="GO" id="GO:0005975">
    <property type="term" value="P:carbohydrate metabolic process"/>
    <property type="evidence" value="ECO:0007669"/>
    <property type="project" value="InterPro"/>
</dbReference>
<evidence type="ECO:0000256" key="3">
    <source>
        <dbReference type="ARBA" id="ARBA00022801"/>
    </source>
</evidence>
<dbReference type="GO" id="GO:0004553">
    <property type="term" value="F:hydrolase activity, hydrolyzing O-glycosyl compounds"/>
    <property type="evidence" value="ECO:0007669"/>
    <property type="project" value="InterPro"/>
</dbReference>
<gene>
    <name evidence="8" type="ORF">GBK04_06585</name>
</gene>
<dbReference type="InterPro" id="IPR050727">
    <property type="entry name" value="GH43_arabinanases"/>
</dbReference>
<comment type="similarity">
    <text evidence="2 6">Belongs to the glycosyl hydrolase 43 family.</text>
</comment>
<keyword evidence="9" id="KW-1185">Reference proteome</keyword>
<evidence type="ECO:0000256" key="7">
    <source>
        <dbReference type="SAM" id="SignalP"/>
    </source>
</evidence>
<name>A0A7C9FXL4_9BACT</name>
<dbReference type="Pfam" id="PF04616">
    <property type="entry name" value="Glyco_hydro_43"/>
    <property type="match status" value="1"/>
</dbReference>
<dbReference type="Proteomes" id="UP000479293">
    <property type="component" value="Unassembled WGS sequence"/>
</dbReference>
<dbReference type="PANTHER" id="PTHR43301:SF3">
    <property type="entry name" value="ARABINAN ENDO-1,5-ALPHA-L-ARABINOSIDASE A-RELATED"/>
    <property type="match status" value="1"/>
</dbReference>
<dbReference type="EMBL" id="WHLY01000002">
    <property type="protein sequence ID" value="MPR33033.1"/>
    <property type="molecule type" value="Genomic_DNA"/>
</dbReference>
<keyword evidence="7" id="KW-0732">Signal</keyword>
<evidence type="ECO:0000256" key="6">
    <source>
        <dbReference type="RuleBase" id="RU361187"/>
    </source>
</evidence>
<feature type="chain" id="PRO_5029014468" evidence="7">
    <location>
        <begin position="21"/>
        <end position="338"/>
    </location>
</feature>
<dbReference type="PANTHER" id="PTHR43301">
    <property type="entry name" value="ARABINAN ENDO-1,5-ALPHA-L-ARABINOSIDASE"/>
    <property type="match status" value="1"/>
</dbReference>
<protein>
    <submittedName>
        <fullName evidence="8">Family 43 glycosylhydrolase</fullName>
    </submittedName>
</protein>
<organism evidence="8 9">
    <name type="scientific">Salmonirosea aquatica</name>
    <dbReference type="NCBI Taxonomy" id="2654236"/>
    <lineage>
        <taxon>Bacteria</taxon>
        <taxon>Pseudomonadati</taxon>
        <taxon>Bacteroidota</taxon>
        <taxon>Cytophagia</taxon>
        <taxon>Cytophagales</taxon>
        <taxon>Spirosomataceae</taxon>
        <taxon>Salmonirosea</taxon>
    </lineage>
</organism>
<sequence length="338" mass="37485">MRFVNVAVLSILLTGSLAFSPTFQQGVSKKTTLRPASQFTYSTALGPETGITRRDPSDVIKVGGLYYLWYTKVLESQEGYPSGYPGVIAYATSPDGENWQEEGVCLETGQGKSWDSHGVFTPNILVADGKYYLFYTAVPEPFDVPYTKGITPTAIGVAVADRPEGPWKKFKKNPILKPEASEPDYFDSFRVDDASLIVRDGKYWLYYKGRSQNKSTGDTKMGLAIADKPTGPYKKQKQYGALHAGHEVLVWPLNGGVASMATASGPKAIYFAADGVHFEMQDKAENCPSAPGMYRSDNFQNNTSMQPPYWGISHRLTKKKDNEPFAALFLQKFRYQPE</sequence>
<feature type="signal peptide" evidence="7">
    <location>
        <begin position="1"/>
        <end position="20"/>
    </location>
</feature>
<keyword evidence="4 6" id="KW-0326">Glycosidase</keyword>
<proteinExistence type="inferred from homology"/>
<dbReference type="RefSeq" id="WP_152757971.1">
    <property type="nucleotide sequence ID" value="NZ_WHLY01000002.1"/>
</dbReference>
<feature type="site" description="Important for catalytic activity, responsible for pKa modulation of the active site Glu and correct orientation of both the proton donor and substrate" evidence="5">
    <location>
        <position position="192"/>
    </location>
</feature>
<dbReference type="SUPFAM" id="SSF75005">
    <property type="entry name" value="Arabinanase/levansucrase/invertase"/>
    <property type="match status" value="1"/>
</dbReference>
<dbReference type="InterPro" id="IPR023296">
    <property type="entry name" value="Glyco_hydro_beta-prop_sf"/>
</dbReference>
<evidence type="ECO:0000256" key="5">
    <source>
        <dbReference type="PIRSR" id="PIRSR606710-2"/>
    </source>
</evidence>
<dbReference type="AlphaFoldDB" id="A0A7C9FXL4"/>
<evidence type="ECO:0000256" key="1">
    <source>
        <dbReference type="ARBA" id="ARBA00004834"/>
    </source>
</evidence>
<evidence type="ECO:0000256" key="4">
    <source>
        <dbReference type="ARBA" id="ARBA00023295"/>
    </source>
</evidence>
<accession>A0A7C9FXL4</accession>
<evidence type="ECO:0000256" key="2">
    <source>
        <dbReference type="ARBA" id="ARBA00009865"/>
    </source>
</evidence>
<reference evidence="8 9" key="1">
    <citation type="submission" date="2019-10" db="EMBL/GenBank/DDBJ databases">
        <title>Draft Genome Sequence of Cytophagaceae sp. SJW1-29.</title>
        <authorList>
            <person name="Choi A."/>
        </authorList>
    </citation>
    <scope>NUCLEOTIDE SEQUENCE [LARGE SCALE GENOMIC DNA]</scope>
    <source>
        <strain evidence="8 9">SJW1-29</strain>
    </source>
</reference>
<keyword evidence="3 6" id="KW-0378">Hydrolase</keyword>
<dbReference type="InterPro" id="IPR006710">
    <property type="entry name" value="Glyco_hydro_43"/>
</dbReference>
<comment type="caution">
    <text evidence="8">The sequence shown here is derived from an EMBL/GenBank/DDBJ whole genome shotgun (WGS) entry which is preliminary data.</text>
</comment>